<dbReference type="EMBL" id="JBGFTR010000005">
    <property type="protein sequence ID" value="MFH7564631.1"/>
    <property type="molecule type" value="Genomic_DNA"/>
</dbReference>
<dbReference type="RefSeq" id="WP_346351175.1">
    <property type="nucleotide sequence ID" value="NZ_CP166302.1"/>
</dbReference>
<keyword evidence="2" id="KW-1185">Reference proteome</keyword>
<sequence>MWELNTLLTRGMNIDTLFVHSHDMSLYTLEAQLGEDRRPLAENGRVLSFRSIEHARQHLSTLKVARCMLVQASAYQEMCGQAPAAPPMELEMSWPGWQAQ</sequence>
<protein>
    <submittedName>
        <fullName evidence="1">DUF6482 family protein</fullName>
    </submittedName>
</protein>
<proteinExistence type="predicted"/>
<dbReference type="Pfam" id="PF20090">
    <property type="entry name" value="DUF6482"/>
    <property type="match status" value="1"/>
</dbReference>
<comment type="caution">
    <text evidence="1">The sequence shown here is derived from an EMBL/GenBank/DDBJ whole genome shotgun (WGS) entry which is preliminary data.</text>
</comment>
<evidence type="ECO:0000313" key="1">
    <source>
        <dbReference type="EMBL" id="MFH7564631.1"/>
    </source>
</evidence>
<accession>A0ABW7NZR7</accession>
<dbReference type="Proteomes" id="UP001610706">
    <property type="component" value="Unassembled WGS sequence"/>
</dbReference>
<name>A0ABW7NZR7_9GAMM</name>
<gene>
    <name evidence="1" type="ORF">AB9R89_04750</name>
</gene>
<organism evidence="1 2">
    <name type="scientific">Oceanimonas smirnovii</name>
    <dbReference type="NCBI Taxonomy" id="264574"/>
    <lineage>
        <taxon>Bacteria</taxon>
        <taxon>Pseudomonadati</taxon>
        <taxon>Pseudomonadota</taxon>
        <taxon>Gammaproteobacteria</taxon>
        <taxon>Aeromonadales</taxon>
        <taxon>Aeromonadaceae</taxon>
        <taxon>Oceanimonas</taxon>
    </lineage>
</organism>
<evidence type="ECO:0000313" key="2">
    <source>
        <dbReference type="Proteomes" id="UP001610706"/>
    </source>
</evidence>
<dbReference type="InterPro" id="IPR045508">
    <property type="entry name" value="DUF6482"/>
</dbReference>
<reference evidence="1 2" key="1">
    <citation type="submission" date="2024-08" db="EMBL/GenBank/DDBJ databases">
        <title>Oceanimonas smirnovii Genome sequencing and assembly.</title>
        <authorList>
            <person name="Tang B."/>
        </authorList>
    </citation>
    <scope>NUCLEOTIDE SEQUENCE [LARGE SCALE GENOMIC DNA]</scope>
    <source>
        <strain evidence="1 2">OS2020-119</strain>
    </source>
</reference>